<dbReference type="InterPro" id="IPR012000">
    <property type="entry name" value="Thiamin_PyroP_enz_cen_dom"/>
</dbReference>
<evidence type="ECO:0000259" key="3">
    <source>
        <dbReference type="Pfam" id="PF00205"/>
    </source>
</evidence>
<dbReference type="InterPro" id="IPR029061">
    <property type="entry name" value="THDP-binding"/>
</dbReference>
<comment type="similarity">
    <text evidence="1">Belongs to the TPP enzyme family.</text>
</comment>
<dbReference type="SUPFAM" id="SSF52518">
    <property type="entry name" value="Thiamin diphosphate-binding fold (THDP-binding)"/>
    <property type="match status" value="1"/>
</dbReference>
<reference evidence="5" key="1">
    <citation type="submission" date="2021-01" db="EMBL/GenBank/DDBJ databases">
        <authorList>
            <person name="Corre E."/>
            <person name="Pelletier E."/>
            <person name="Niang G."/>
            <person name="Scheremetjew M."/>
            <person name="Finn R."/>
            <person name="Kale V."/>
            <person name="Holt S."/>
            <person name="Cochrane G."/>
            <person name="Meng A."/>
            <person name="Brown T."/>
            <person name="Cohen L."/>
        </authorList>
    </citation>
    <scope>NUCLEOTIDE SEQUENCE</scope>
    <source>
        <strain evidence="5">CCMP147</strain>
    </source>
</reference>
<feature type="domain" description="Thiamine pyrophosphate enzyme TPP-binding" evidence="4">
    <location>
        <begin position="169"/>
        <end position="318"/>
    </location>
</feature>
<dbReference type="SUPFAM" id="SSF52467">
    <property type="entry name" value="DHS-like NAD/FAD-binding domain"/>
    <property type="match status" value="1"/>
</dbReference>
<dbReference type="PANTHER" id="PTHR18968">
    <property type="entry name" value="THIAMINE PYROPHOSPHATE ENZYMES"/>
    <property type="match status" value="1"/>
</dbReference>
<evidence type="ECO:0000256" key="1">
    <source>
        <dbReference type="ARBA" id="ARBA00007812"/>
    </source>
</evidence>
<dbReference type="AlphaFoldDB" id="A0A7R9ZD68"/>
<dbReference type="GO" id="GO:0009099">
    <property type="term" value="P:L-valine biosynthetic process"/>
    <property type="evidence" value="ECO:0007669"/>
    <property type="project" value="TreeGrafter"/>
</dbReference>
<organism evidence="5">
    <name type="scientific">Pseudictyota dubia</name>
    <dbReference type="NCBI Taxonomy" id="2749911"/>
    <lineage>
        <taxon>Eukaryota</taxon>
        <taxon>Sar</taxon>
        <taxon>Stramenopiles</taxon>
        <taxon>Ochrophyta</taxon>
        <taxon>Bacillariophyta</taxon>
        <taxon>Mediophyceae</taxon>
        <taxon>Biddulphiophycidae</taxon>
        <taxon>Eupodiscales</taxon>
        <taxon>Odontellaceae</taxon>
        <taxon>Pseudictyota</taxon>
    </lineage>
</organism>
<dbReference type="InterPro" id="IPR029035">
    <property type="entry name" value="DHS-like_NAD/FAD-binding_dom"/>
</dbReference>
<accession>A0A7R9ZD68</accession>
<dbReference type="GO" id="GO:0005739">
    <property type="term" value="C:mitochondrion"/>
    <property type="evidence" value="ECO:0007669"/>
    <property type="project" value="TreeGrafter"/>
</dbReference>
<dbReference type="InterPro" id="IPR011766">
    <property type="entry name" value="TPP_enzyme_TPP-bd"/>
</dbReference>
<keyword evidence="2" id="KW-0786">Thiamine pyrophosphate</keyword>
<evidence type="ECO:0008006" key="6">
    <source>
        <dbReference type="Google" id="ProtNLM"/>
    </source>
</evidence>
<proteinExistence type="inferred from homology"/>
<protein>
    <recommendedName>
        <fullName evidence="6">Thiamine pyrophosphate enzyme TPP-binding domain-containing protein</fullName>
    </recommendedName>
</protein>
<dbReference type="InterPro" id="IPR045229">
    <property type="entry name" value="TPP_enz"/>
</dbReference>
<dbReference type="Pfam" id="PF02775">
    <property type="entry name" value="TPP_enzyme_C"/>
    <property type="match status" value="1"/>
</dbReference>
<dbReference type="GO" id="GO:0003984">
    <property type="term" value="F:acetolactate synthase activity"/>
    <property type="evidence" value="ECO:0007669"/>
    <property type="project" value="TreeGrafter"/>
</dbReference>
<evidence type="ECO:0000259" key="4">
    <source>
        <dbReference type="Pfam" id="PF02775"/>
    </source>
</evidence>
<sequence>MLGMHGHATPNFMVQEADLIINIGSRFDDRITGAMPSFIPEARKAAEEGRGGVIHVDIRKSEKGKQLEPTFFVHSTGKKFLQTVNRHINMGDAPDLSSRKVWLEYKSVLEGQYPVPIPHYDPETVTIEGSDGEPVEMQKTRMSAQSVASTLNRVLTEADRLDDALYTTGVGIHQMVAAQHITWTKPRQMLSSGSLGTMGVALGYAIGAKLAQGKRLVIAIDGDGSFNMTFTELKTVAEHKIPVKILIFDNEADMMVEYWQRLFHENRYIAVANANPDYMKLADSFGIKSIYCDHAEDLEGKLKQFLFDHEDEPVIMQVKIERTPCLPMVCPGKALDDMIHEDKDFDIDASAAPS</sequence>
<evidence type="ECO:0000256" key="2">
    <source>
        <dbReference type="ARBA" id="ARBA00023052"/>
    </source>
</evidence>
<dbReference type="PANTHER" id="PTHR18968:SF13">
    <property type="entry name" value="ACETOLACTATE SYNTHASE CATALYTIC SUBUNIT, MITOCHONDRIAL"/>
    <property type="match status" value="1"/>
</dbReference>
<dbReference type="GO" id="GO:0030976">
    <property type="term" value="F:thiamine pyrophosphate binding"/>
    <property type="evidence" value="ECO:0007669"/>
    <property type="project" value="InterPro"/>
</dbReference>
<dbReference type="GO" id="GO:0009097">
    <property type="term" value="P:isoleucine biosynthetic process"/>
    <property type="evidence" value="ECO:0007669"/>
    <property type="project" value="TreeGrafter"/>
</dbReference>
<evidence type="ECO:0000313" key="5">
    <source>
        <dbReference type="EMBL" id="CAD8316890.1"/>
    </source>
</evidence>
<name>A0A7R9ZD68_9STRA</name>
<dbReference type="Gene3D" id="3.40.50.970">
    <property type="match status" value="1"/>
</dbReference>
<gene>
    <name evidence="5" type="ORF">TDUB1175_LOCUS15683</name>
</gene>
<dbReference type="Gene3D" id="3.40.50.1220">
    <property type="entry name" value="TPP-binding domain"/>
    <property type="match status" value="1"/>
</dbReference>
<dbReference type="GO" id="GO:0050660">
    <property type="term" value="F:flavin adenine dinucleotide binding"/>
    <property type="evidence" value="ECO:0007669"/>
    <property type="project" value="TreeGrafter"/>
</dbReference>
<dbReference type="EMBL" id="HBED01031368">
    <property type="protein sequence ID" value="CAD8316890.1"/>
    <property type="molecule type" value="Transcribed_RNA"/>
</dbReference>
<dbReference type="GO" id="GO:0005948">
    <property type="term" value="C:acetolactate synthase complex"/>
    <property type="evidence" value="ECO:0007669"/>
    <property type="project" value="TreeGrafter"/>
</dbReference>
<dbReference type="Pfam" id="PF00205">
    <property type="entry name" value="TPP_enzyme_M"/>
    <property type="match status" value="1"/>
</dbReference>
<feature type="domain" description="Thiamine pyrophosphate enzyme central" evidence="3">
    <location>
        <begin position="1"/>
        <end position="82"/>
    </location>
</feature>
<dbReference type="GO" id="GO:0000287">
    <property type="term" value="F:magnesium ion binding"/>
    <property type="evidence" value="ECO:0007669"/>
    <property type="project" value="InterPro"/>
</dbReference>